<dbReference type="InterPro" id="IPR029063">
    <property type="entry name" value="SAM-dependent_MTases_sf"/>
</dbReference>
<evidence type="ECO:0000256" key="1">
    <source>
        <dbReference type="ARBA" id="ARBA00022603"/>
    </source>
</evidence>
<dbReference type="InterPro" id="IPR050602">
    <property type="entry name" value="Malonyl-ACP_OMT"/>
</dbReference>
<feature type="domain" description="Methyltransferase type 11" evidence="3">
    <location>
        <begin position="92"/>
        <end position="139"/>
    </location>
</feature>
<evidence type="ECO:0000256" key="2">
    <source>
        <dbReference type="ARBA" id="ARBA00022679"/>
    </source>
</evidence>
<dbReference type="AlphaFoldDB" id="A0A4R6R4Z4"/>
<proteinExistence type="predicted"/>
<gene>
    <name evidence="4" type="ORF">EDD54_4573</name>
</gene>
<evidence type="ECO:0000313" key="5">
    <source>
        <dbReference type="Proteomes" id="UP000294547"/>
    </source>
</evidence>
<dbReference type="InterPro" id="IPR013216">
    <property type="entry name" value="Methyltransf_11"/>
</dbReference>
<dbReference type="GO" id="GO:0032259">
    <property type="term" value="P:methylation"/>
    <property type="evidence" value="ECO:0007669"/>
    <property type="project" value="UniProtKB-KW"/>
</dbReference>
<keyword evidence="1 4" id="KW-0489">Methyltransferase</keyword>
<dbReference type="PANTHER" id="PTHR13090">
    <property type="entry name" value="ARGININE-HYDROXYLASE NDUFAF5, MITOCHONDRIAL"/>
    <property type="match status" value="1"/>
</dbReference>
<dbReference type="EMBL" id="SNXY01000014">
    <property type="protein sequence ID" value="TDP80940.1"/>
    <property type="molecule type" value="Genomic_DNA"/>
</dbReference>
<accession>A0A4R6R4Z4</accession>
<keyword evidence="5" id="KW-1185">Reference proteome</keyword>
<comment type="caution">
    <text evidence="4">The sequence shown here is derived from an EMBL/GenBank/DDBJ whole genome shotgun (WGS) entry which is preliminary data.</text>
</comment>
<dbReference type="Pfam" id="PF08241">
    <property type="entry name" value="Methyltransf_11"/>
    <property type="match status" value="1"/>
</dbReference>
<dbReference type="Gene3D" id="3.40.50.150">
    <property type="entry name" value="Vaccinia Virus protein VP39"/>
    <property type="match status" value="1"/>
</dbReference>
<sequence length="295" mass="31278">MIPALFDRRLIARRRRRAVAAAVPGSDFLVEHVAADLADRLAAVTRRFGTAAAIGGPTDALARTVTASGRAERVIRADVFAAGPAGDHPVDVVIDDERLPFADGSLDLAVSGLALQWVDDLPGALVQIRRALRPDGLFVATFVGGDSLTELRAALLAAESERKGGASPRVAPFVDVRDLGGLMQRAGFALPVTDVDRVTLRYATPFHLMRDLQAMGASNPLRERARGLTPPSLLARAAEIYAETAADPDGRVRASLTLVSLSGWVPHESQQKPLKPGSARTRLADALGAVEHKGE</sequence>
<dbReference type="OrthoDB" id="9793723at2"/>
<dbReference type="PANTHER" id="PTHR13090:SF1">
    <property type="entry name" value="ARGININE-HYDROXYLASE NDUFAF5, MITOCHONDRIAL"/>
    <property type="match status" value="1"/>
</dbReference>
<dbReference type="RefSeq" id="WP_126540763.1">
    <property type="nucleotide sequence ID" value="NZ_BSPM01000001.1"/>
</dbReference>
<evidence type="ECO:0000313" key="4">
    <source>
        <dbReference type="EMBL" id="TDP80940.1"/>
    </source>
</evidence>
<organism evidence="4 5">
    <name type="scientific">Oharaeibacter diazotrophicus</name>
    <dbReference type="NCBI Taxonomy" id="1920512"/>
    <lineage>
        <taxon>Bacteria</taxon>
        <taxon>Pseudomonadati</taxon>
        <taxon>Pseudomonadota</taxon>
        <taxon>Alphaproteobacteria</taxon>
        <taxon>Hyphomicrobiales</taxon>
        <taxon>Pleomorphomonadaceae</taxon>
        <taxon>Oharaeibacter</taxon>
    </lineage>
</organism>
<protein>
    <submittedName>
        <fullName evidence="4">Methyltransferase family protein</fullName>
    </submittedName>
</protein>
<reference evidence="4 5" key="1">
    <citation type="submission" date="2019-03" db="EMBL/GenBank/DDBJ databases">
        <title>Genomic Encyclopedia of Type Strains, Phase IV (KMG-IV): sequencing the most valuable type-strain genomes for metagenomic binning, comparative biology and taxonomic classification.</title>
        <authorList>
            <person name="Goeker M."/>
        </authorList>
    </citation>
    <scope>NUCLEOTIDE SEQUENCE [LARGE SCALE GENOMIC DNA]</scope>
    <source>
        <strain evidence="4 5">DSM 102969</strain>
    </source>
</reference>
<dbReference type="Proteomes" id="UP000294547">
    <property type="component" value="Unassembled WGS sequence"/>
</dbReference>
<evidence type="ECO:0000259" key="3">
    <source>
        <dbReference type="Pfam" id="PF08241"/>
    </source>
</evidence>
<dbReference type="CDD" id="cd02440">
    <property type="entry name" value="AdoMet_MTases"/>
    <property type="match status" value="1"/>
</dbReference>
<name>A0A4R6R4Z4_9HYPH</name>
<dbReference type="SUPFAM" id="SSF53335">
    <property type="entry name" value="S-adenosyl-L-methionine-dependent methyltransferases"/>
    <property type="match status" value="1"/>
</dbReference>
<keyword evidence="2 4" id="KW-0808">Transferase</keyword>
<dbReference type="GO" id="GO:0008757">
    <property type="term" value="F:S-adenosylmethionine-dependent methyltransferase activity"/>
    <property type="evidence" value="ECO:0007669"/>
    <property type="project" value="InterPro"/>
</dbReference>